<dbReference type="Gene3D" id="3.90.550.10">
    <property type="entry name" value="Spore Coat Polysaccharide Biosynthesis Protein SpsA, Chain A"/>
    <property type="match status" value="2"/>
</dbReference>
<dbReference type="InterPro" id="IPR029044">
    <property type="entry name" value="Nucleotide-diphossugar_trans"/>
</dbReference>
<comment type="caution">
    <text evidence="1">The sequence shown here is derived from an EMBL/GenBank/DDBJ whole genome shotgun (WGS) entry which is preliminary data.</text>
</comment>
<sequence>MIYTFIAYAPKEHERDLAWTYNEFMRLLPNDDDWACFIDHDAMFTTPDWYQQMEKVIKEHPEFSCLTVTVNRAYAEWQIPMGINKINHDMAYHRNVGANMQKDNGSNAVDVTVCEDIGHGPDHAPLSGVVMLYKKAAWKQVPFRLLEPNRLTGIDNLLHMDLRDKDIKVGLMTGIYVYHWHRADGVNLADKPKAVPVAETPKPTGEKIVVPFDNTQITVEAIEEKPGMDVVAANEKIAQCKDDNFVVIGVPLPYNREIDVQTCLWVEYQKRKPNMVAFYECTRFAAFGRNNVIYNTLQHLPDVTHIFFIDKDVLPPIDAIERLMAHDKDIIVGATPIYRGEPVWSVMKYDPTDPPDNAFDPVKYDELPNELFRAHHFGGTTCLVKRHVYEKMGWPWYQDVFAPGRLLLGQDLFFTAKAKLCGFELWCDPTVKCGHARMSEMKTVFDQCCLENDNGKVNN</sequence>
<proteinExistence type="predicted"/>
<name>A0A0F9T8M6_9ZZZZ</name>
<reference evidence="1" key="1">
    <citation type="journal article" date="2015" name="Nature">
        <title>Complex archaea that bridge the gap between prokaryotes and eukaryotes.</title>
        <authorList>
            <person name="Spang A."/>
            <person name="Saw J.H."/>
            <person name="Jorgensen S.L."/>
            <person name="Zaremba-Niedzwiedzka K."/>
            <person name="Martijn J."/>
            <person name="Lind A.E."/>
            <person name="van Eijk R."/>
            <person name="Schleper C."/>
            <person name="Guy L."/>
            <person name="Ettema T.J."/>
        </authorList>
    </citation>
    <scope>NUCLEOTIDE SEQUENCE</scope>
</reference>
<protein>
    <submittedName>
        <fullName evidence="1">Uncharacterized protein</fullName>
    </submittedName>
</protein>
<accession>A0A0F9T8M6</accession>
<dbReference type="EMBL" id="LAZR01000276">
    <property type="protein sequence ID" value="KKN77575.1"/>
    <property type="molecule type" value="Genomic_DNA"/>
</dbReference>
<dbReference type="SUPFAM" id="SSF53448">
    <property type="entry name" value="Nucleotide-diphospho-sugar transferases"/>
    <property type="match status" value="2"/>
</dbReference>
<gene>
    <name evidence="1" type="ORF">LCGC14_0358500</name>
</gene>
<dbReference type="AlphaFoldDB" id="A0A0F9T8M6"/>
<organism evidence="1">
    <name type="scientific">marine sediment metagenome</name>
    <dbReference type="NCBI Taxonomy" id="412755"/>
    <lineage>
        <taxon>unclassified sequences</taxon>
        <taxon>metagenomes</taxon>
        <taxon>ecological metagenomes</taxon>
    </lineage>
</organism>
<evidence type="ECO:0000313" key="1">
    <source>
        <dbReference type="EMBL" id="KKN77575.1"/>
    </source>
</evidence>